<evidence type="ECO:0000256" key="4">
    <source>
        <dbReference type="ARBA" id="ARBA00022741"/>
    </source>
</evidence>
<evidence type="ECO:0000256" key="8">
    <source>
        <dbReference type="HAMAP-Rule" id="MF_00316"/>
    </source>
</evidence>
<keyword evidence="2 8" id="KW-0808">Transferase</keyword>
<evidence type="ECO:0000256" key="1">
    <source>
        <dbReference type="ARBA" id="ARBA00022490"/>
    </source>
</evidence>
<feature type="binding site" evidence="8">
    <location>
        <position position="69"/>
    </location>
    <ligand>
        <name>GTP</name>
        <dbReference type="ChEBI" id="CHEBI:37565"/>
    </ligand>
</feature>
<dbReference type="Pfam" id="PF12804">
    <property type="entry name" value="NTP_transf_3"/>
    <property type="match status" value="1"/>
</dbReference>
<comment type="subunit">
    <text evidence="8">Monomer.</text>
</comment>
<comment type="similarity">
    <text evidence="8">Belongs to the MobA family.</text>
</comment>
<keyword evidence="3 8" id="KW-0479">Metal-binding</keyword>
<proteinExistence type="inferred from homology"/>
<organism evidence="10 11">
    <name type="scientific">Candidatus Endobugula sertula</name>
    <name type="common">Bugula neritina bacterial symbiont</name>
    <dbReference type="NCBI Taxonomy" id="62101"/>
    <lineage>
        <taxon>Bacteria</taxon>
        <taxon>Pseudomonadati</taxon>
        <taxon>Pseudomonadota</taxon>
        <taxon>Gammaproteobacteria</taxon>
        <taxon>Cellvibrionales</taxon>
        <taxon>Cellvibrionaceae</taxon>
        <taxon>Candidatus Endobugula</taxon>
    </lineage>
</organism>
<comment type="function">
    <text evidence="8">Transfers a GMP moiety from GTP to Mo-molybdopterin (Mo-MPT) cofactor (Moco or molybdenum cofactor) to form Mo-molybdopterin guanine dinucleotide (Mo-MGD) cofactor.</text>
</comment>
<sequence length="209" mass="23473">MIYHHQILGVILAGGQSQRMNYNPKWRLILQQQTVIEHIIDKFAPQVSQVIINGSHPLLEKLPYPVICDSLTGGMGPLAGILTGLEYAQQQGFAWLATCPCDTPFLPNSYVDILANAIAKTDSTNTTGAIVKSGDHIHGVFGLWSVKLAVQLRRLLETKDVRSIRQWTQKDAHTLTVEIVEEKNAFFNINTPKDWQRAQSIYIHSHHNK</sequence>
<evidence type="ECO:0000256" key="3">
    <source>
        <dbReference type="ARBA" id="ARBA00022723"/>
    </source>
</evidence>
<dbReference type="CDD" id="cd02503">
    <property type="entry name" value="MobA"/>
    <property type="match status" value="1"/>
</dbReference>
<dbReference type="EMBL" id="MDLC01000040">
    <property type="protein sequence ID" value="ODS23088.1"/>
    <property type="molecule type" value="Genomic_DNA"/>
</dbReference>
<feature type="domain" description="MobA-like NTP transferase" evidence="9">
    <location>
        <begin position="9"/>
        <end position="167"/>
    </location>
</feature>
<dbReference type="SUPFAM" id="SSF53448">
    <property type="entry name" value="Nucleotide-diphospho-sugar transferases"/>
    <property type="match status" value="1"/>
</dbReference>
<dbReference type="Gene3D" id="3.90.550.10">
    <property type="entry name" value="Spore Coat Polysaccharide Biosynthesis Protein SpsA, Chain A"/>
    <property type="match status" value="1"/>
</dbReference>
<evidence type="ECO:0000313" key="10">
    <source>
        <dbReference type="EMBL" id="ODS23088.1"/>
    </source>
</evidence>
<dbReference type="PANTHER" id="PTHR19136:SF81">
    <property type="entry name" value="MOLYBDENUM COFACTOR GUANYLYLTRANSFERASE"/>
    <property type="match status" value="1"/>
</dbReference>
<dbReference type="Proteomes" id="UP000242502">
    <property type="component" value="Unassembled WGS sequence"/>
</dbReference>
<evidence type="ECO:0000256" key="2">
    <source>
        <dbReference type="ARBA" id="ARBA00022679"/>
    </source>
</evidence>
<keyword evidence="10" id="KW-0548">Nucleotidyltransferase</keyword>
<comment type="catalytic activity">
    <reaction evidence="8">
        <text>Mo-molybdopterin + GTP + H(+) = Mo-molybdopterin guanine dinucleotide + diphosphate</text>
        <dbReference type="Rhea" id="RHEA:34243"/>
        <dbReference type="ChEBI" id="CHEBI:15378"/>
        <dbReference type="ChEBI" id="CHEBI:33019"/>
        <dbReference type="ChEBI" id="CHEBI:37565"/>
        <dbReference type="ChEBI" id="CHEBI:71302"/>
        <dbReference type="ChEBI" id="CHEBI:71310"/>
        <dbReference type="EC" id="2.7.7.77"/>
    </reaction>
</comment>
<name>A0A1D2QND4_9GAMM</name>
<dbReference type="GO" id="GO:0061603">
    <property type="term" value="F:molybdenum cofactor guanylyltransferase activity"/>
    <property type="evidence" value="ECO:0007669"/>
    <property type="project" value="UniProtKB-EC"/>
</dbReference>
<evidence type="ECO:0000256" key="5">
    <source>
        <dbReference type="ARBA" id="ARBA00022842"/>
    </source>
</evidence>
<feature type="binding site" evidence="8">
    <location>
        <position position="102"/>
    </location>
    <ligand>
        <name>Mg(2+)</name>
        <dbReference type="ChEBI" id="CHEBI:18420"/>
    </ligand>
</feature>
<feature type="binding site" evidence="8">
    <location>
        <begin position="12"/>
        <end position="14"/>
    </location>
    <ligand>
        <name>GTP</name>
        <dbReference type="ChEBI" id="CHEBI:37565"/>
    </ligand>
</feature>
<gene>
    <name evidence="8" type="primary">mobA</name>
    <name evidence="10" type="ORF">AB835_10735</name>
</gene>
<dbReference type="EC" id="2.7.7.77" evidence="8"/>
<keyword evidence="7 8" id="KW-0501">Molybdenum cofactor biosynthesis</keyword>
<dbReference type="InterPro" id="IPR025877">
    <property type="entry name" value="MobA-like_NTP_Trfase"/>
</dbReference>
<evidence type="ECO:0000256" key="7">
    <source>
        <dbReference type="ARBA" id="ARBA00023150"/>
    </source>
</evidence>
<dbReference type="GO" id="GO:1902758">
    <property type="term" value="P:bis(molybdopterin guanine dinucleotide)molybdenum biosynthetic process"/>
    <property type="evidence" value="ECO:0007669"/>
    <property type="project" value="TreeGrafter"/>
</dbReference>
<dbReference type="NCBIfam" id="TIGR02665">
    <property type="entry name" value="molyb_mobA"/>
    <property type="match status" value="1"/>
</dbReference>
<keyword evidence="4 8" id="KW-0547">Nucleotide-binding</keyword>
<feature type="binding site" evidence="8">
    <location>
        <position position="102"/>
    </location>
    <ligand>
        <name>GTP</name>
        <dbReference type="ChEBI" id="CHEBI:37565"/>
    </ligand>
</feature>
<evidence type="ECO:0000313" key="11">
    <source>
        <dbReference type="Proteomes" id="UP000242502"/>
    </source>
</evidence>
<dbReference type="STRING" id="62101.AB835_10735"/>
<keyword evidence="6 8" id="KW-0342">GTP-binding</keyword>
<dbReference type="InterPro" id="IPR013482">
    <property type="entry name" value="Molybde_CF_guanTrfase"/>
</dbReference>
<dbReference type="GO" id="GO:0005525">
    <property type="term" value="F:GTP binding"/>
    <property type="evidence" value="ECO:0007669"/>
    <property type="project" value="UniProtKB-UniRule"/>
</dbReference>
<dbReference type="AlphaFoldDB" id="A0A1D2QND4"/>
<evidence type="ECO:0000259" key="9">
    <source>
        <dbReference type="Pfam" id="PF12804"/>
    </source>
</evidence>
<dbReference type="InterPro" id="IPR029044">
    <property type="entry name" value="Nucleotide-diphossugar_trans"/>
</dbReference>
<comment type="subcellular location">
    <subcellularLocation>
        <location evidence="8">Cytoplasm</location>
    </subcellularLocation>
</comment>
<evidence type="ECO:0000256" key="6">
    <source>
        <dbReference type="ARBA" id="ARBA00023134"/>
    </source>
</evidence>
<protein>
    <recommendedName>
        <fullName evidence="8">Molybdenum cofactor guanylyltransferase</fullName>
        <shortName evidence="8">MoCo guanylyltransferase</shortName>
        <ecNumber evidence="8">2.7.7.77</ecNumber>
    </recommendedName>
    <alternativeName>
        <fullName evidence="8">GTP:molybdopterin guanylyltransferase</fullName>
    </alternativeName>
    <alternativeName>
        <fullName evidence="8">Mo-MPT guanylyltransferase</fullName>
    </alternativeName>
    <alternativeName>
        <fullName evidence="8">Molybdopterin guanylyltransferase</fullName>
    </alternativeName>
    <alternativeName>
        <fullName evidence="8">Molybdopterin-guanine dinucleotide synthase</fullName>
        <shortName evidence="8">MGD synthase</shortName>
    </alternativeName>
</protein>
<keyword evidence="1 8" id="KW-0963">Cytoplasm</keyword>
<dbReference type="GO" id="GO:0005737">
    <property type="term" value="C:cytoplasm"/>
    <property type="evidence" value="ECO:0007669"/>
    <property type="project" value="UniProtKB-SubCell"/>
</dbReference>
<feature type="binding site" evidence="8">
    <location>
        <position position="25"/>
    </location>
    <ligand>
        <name>GTP</name>
        <dbReference type="ChEBI" id="CHEBI:37565"/>
    </ligand>
</feature>
<keyword evidence="5 8" id="KW-0460">Magnesium</keyword>
<comment type="caution">
    <text evidence="10">The sequence shown here is derived from an EMBL/GenBank/DDBJ whole genome shotgun (WGS) entry which is preliminary data.</text>
</comment>
<accession>A0A1D2QND4</accession>
<dbReference type="PANTHER" id="PTHR19136">
    <property type="entry name" value="MOLYBDENUM COFACTOR GUANYLYLTRANSFERASE"/>
    <property type="match status" value="1"/>
</dbReference>
<reference evidence="10 11" key="1">
    <citation type="journal article" date="2016" name="Appl. Environ. Microbiol.">
        <title>Lack of Overt Genome Reduction in the Bryostatin-Producing Bryozoan Symbiont "Candidatus Endobugula sertula".</title>
        <authorList>
            <person name="Miller I.J."/>
            <person name="Vanee N."/>
            <person name="Fong S.S."/>
            <person name="Lim-Fong G.E."/>
            <person name="Kwan J.C."/>
        </authorList>
    </citation>
    <scope>NUCLEOTIDE SEQUENCE [LARGE SCALE GENOMIC DNA]</scope>
    <source>
        <strain evidence="10">AB1-4</strain>
    </source>
</reference>
<comment type="domain">
    <text evidence="8">The N-terminal domain determines nucleotide recognition and specific binding, while the C-terminal domain determines the specific binding to the target protein.</text>
</comment>
<dbReference type="HAMAP" id="MF_00316">
    <property type="entry name" value="MobA"/>
    <property type="match status" value="1"/>
</dbReference>
<comment type="cofactor">
    <cofactor evidence="8">
        <name>Mg(2+)</name>
        <dbReference type="ChEBI" id="CHEBI:18420"/>
    </cofactor>
</comment>
<feature type="binding site" evidence="8">
    <location>
        <position position="53"/>
    </location>
    <ligand>
        <name>GTP</name>
        <dbReference type="ChEBI" id="CHEBI:37565"/>
    </ligand>
</feature>
<dbReference type="GO" id="GO:0046872">
    <property type="term" value="F:metal ion binding"/>
    <property type="evidence" value="ECO:0007669"/>
    <property type="project" value="UniProtKB-KW"/>
</dbReference>